<evidence type="ECO:0000313" key="1">
    <source>
        <dbReference type="EMBL" id="CAG8801109.1"/>
    </source>
</evidence>
<evidence type="ECO:0000313" key="2">
    <source>
        <dbReference type="Proteomes" id="UP000789920"/>
    </source>
</evidence>
<accession>A0ACA9RML1</accession>
<comment type="caution">
    <text evidence="1">The sequence shown here is derived from an EMBL/GenBank/DDBJ whole genome shotgun (WGS) entry which is preliminary data.</text>
</comment>
<keyword evidence="2" id="KW-1185">Reference proteome</keyword>
<sequence>SPALSKSVQILYHIETKYTRSRKPSSIIMLMTVPVHKKDLAIWIDGIRIISGNPGEYIQTQNHGGYHCNPLRILQNWTKHIQSRRPSSTVMLMTLSGSQKRPVEFLME</sequence>
<dbReference type="EMBL" id="CAJVQC010060761">
    <property type="protein sequence ID" value="CAG8801109.1"/>
    <property type="molecule type" value="Genomic_DNA"/>
</dbReference>
<feature type="non-terminal residue" evidence="1">
    <location>
        <position position="1"/>
    </location>
</feature>
<organism evidence="1 2">
    <name type="scientific">Racocetra persica</name>
    <dbReference type="NCBI Taxonomy" id="160502"/>
    <lineage>
        <taxon>Eukaryota</taxon>
        <taxon>Fungi</taxon>
        <taxon>Fungi incertae sedis</taxon>
        <taxon>Mucoromycota</taxon>
        <taxon>Glomeromycotina</taxon>
        <taxon>Glomeromycetes</taxon>
        <taxon>Diversisporales</taxon>
        <taxon>Gigasporaceae</taxon>
        <taxon>Racocetra</taxon>
    </lineage>
</organism>
<proteinExistence type="predicted"/>
<feature type="non-terminal residue" evidence="1">
    <location>
        <position position="108"/>
    </location>
</feature>
<reference evidence="1" key="1">
    <citation type="submission" date="2021-06" db="EMBL/GenBank/DDBJ databases">
        <authorList>
            <person name="Kallberg Y."/>
            <person name="Tangrot J."/>
            <person name="Rosling A."/>
        </authorList>
    </citation>
    <scope>NUCLEOTIDE SEQUENCE</scope>
    <source>
        <strain evidence="1">MA461A</strain>
    </source>
</reference>
<dbReference type="Proteomes" id="UP000789920">
    <property type="component" value="Unassembled WGS sequence"/>
</dbReference>
<name>A0ACA9RML1_9GLOM</name>
<gene>
    <name evidence="1" type="ORF">RPERSI_LOCUS21051</name>
</gene>
<protein>
    <submittedName>
        <fullName evidence="1">23418_t:CDS:1</fullName>
    </submittedName>
</protein>